<protein>
    <submittedName>
        <fullName evidence="2">Uncharacterized protein</fullName>
    </submittedName>
</protein>
<comment type="caution">
    <text evidence="2">The sequence shown here is derived from an EMBL/GenBank/DDBJ whole genome shotgun (WGS) entry which is preliminary data.</text>
</comment>
<evidence type="ECO:0000256" key="1">
    <source>
        <dbReference type="SAM" id="MobiDB-lite"/>
    </source>
</evidence>
<proteinExistence type="predicted"/>
<organism evidence="2 3">
    <name type="scientific">Mycena maculata</name>
    <dbReference type="NCBI Taxonomy" id="230809"/>
    <lineage>
        <taxon>Eukaryota</taxon>
        <taxon>Fungi</taxon>
        <taxon>Dikarya</taxon>
        <taxon>Basidiomycota</taxon>
        <taxon>Agaricomycotina</taxon>
        <taxon>Agaricomycetes</taxon>
        <taxon>Agaricomycetidae</taxon>
        <taxon>Agaricales</taxon>
        <taxon>Marasmiineae</taxon>
        <taxon>Mycenaceae</taxon>
        <taxon>Mycena</taxon>
    </lineage>
</organism>
<reference evidence="2" key="1">
    <citation type="submission" date="2023-03" db="EMBL/GenBank/DDBJ databases">
        <title>Massive genome expansion in bonnet fungi (Mycena s.s.) driven by repeated elements and novel gene families across ecological guilds.</title>
        <authorList>
            <consortium name="Lawrence Berkeley National Laboratory"/>
            <person name="Harder C.B."/>
            <person name="Miyauchi S."/>
            <person name="Viragh M."/>
            <person name="Kuo A."/>
            <person name="Thoen E."/>
            <person name="Andreopoulos B."/>
            <person name="Lu D."/>
            <person name="Skrede I."/>
            <person name="Drula E."/>
            <person name="Henrissat B."/>
            <person name="Morin E."/>
            <person name="Kohler A."/>
            <person name="Barry K."/>
            <person name="LaButti K."/>
            <person name="Morin E."/>
            <person name="Salamov A."/>
            <person name="Lipzen A."/>
            <person name="Mereny Z."/>
            <person name="Hegedus B."/>
            <person name="Baldrian P."/>
            <person name="Stursova M."/>
            <person name="Weitz H."/>
            <person name="Taylor A."/>
            <person name="Grigoriev I.V."/>
            <person name="Nagy L.G."/>
            <person name="Martin F."/>
            <person name="Kauserud H."/>
        </authorList>
    </citation>
    <scope>NUCLEOTIDE SEQUENCE</scope>
    <source>
        <strain evidence="2">CBHHK188m</strain>
    </source>
</reference>
<accession>A0AAD7MK57</accession>
<evidence type="ECO:0000313" key="2">
    <source>
        <dbReference type="EMBL" id="KAJ7720125.1"/>
    </source>
</evidence>
<feature type="region of interest" description="Disordered" evidence="1">
    <location>
        <begin position="145"/>
        <end position="164"/>
    </location>
</feature>
<keyword evidence="3" id="KW-1185">Reference proteome</keyword>
<sequence>MENFRPLQGPATPGFSVNDYRGCMQSALACRACSWSSSCGKGTSAAEVEQWHAHLGTAVARALWAVPLAAIPGRLWARDEFGCRYGRERAHAEARARLYGQRGRDDVSARYRLHGAALVHFELPTDTHLFHVRIARLLTPAVDDRKGKVRGSPRTPGAGPPPACGCTGAGAEPAPASASGCSLGRPRIKAARFRRRRRRGPTRTRTLRRTRIWTQSRMRRRRASRGRSTCTRTRRTRRYSGRCSVQECARLSLAYPSCLPFSPFAQGPPHGILRKGTDAFPW</sequence>
<name>A0AAD7MK57_9AGAR</name>
<feature type="non-terminal residue" evidence="2">
    <location>
        <position position="282"/>
    </location>
</feature>
<gene>
    <name evidence="2" type="ORF">DFH07DRAFT_858868</name>
</gene>
<dbReference type="Proteomes" id="UP001215280">
    <property type="component" value="Unassembled WGS sequence"/>
</dbReference>
<dbReference type="EMBL" id="JARJLG010000283">
    <property type="protein sequence ID" value="KAJ7720125.1"/>
    <property type="molecule type" value="Genomic_DNA"/>
</dbReference>
<dbReference type="AlphaFoldDB" id="A0AAD7MK57"/>
<evidence type="ECO:0000313" key="3">
    <source>
        <dbReference type="Proteomes" id="UP001215280"/>
    </source>
</evidence>